<feature type="domain" description="Large ribosomal subunit protein uL11 C-terminal" evidence="6">
    <location>
        <begin position="170"/>
        <end position="238"/>
    </location>
</feature>
<sequence length="245" mass="26437">YYLHSNHLHSAHCSKTLFSAGTQGCTPTHTRLRACTPLPTHPCGAWGPRIMSKAVKAAATRIRVVINAGQAKPAPPVGPALGQAGLKIMDFCKDFNAKTADIKVLGVLHRLARLALDLQWRLSGIQHGLRMHAVAPNMLRILRHHAMQPDVPIPVVIFPTPDKKFTYVMKTPPASYFIKKAAGLESGSQKPGHDVAGTISLKHIYEIALAKQADVPHIPLKSVCKSLVGTCRAMGVAVVARPEEA</sequence>
<dbReference type="SMART" id="SM00649">
    <property type="entry name" value="RL11"/>
    <property type="match status" value="1"/>
</dbReference>
<evidence type="ECO:0000259" key="7">
    <source>
        <dbReference type="Pfam" id="PF03946"/>
    </source>
</evidence>
<dbReference type="Pfam" id="PF03946">
    <property type="entry name" value="Ribosomal_L11_N"/>
    <property type="match status" value="1"/>
</dbReference>
<protein>
    <recommendedName>
        <fullName evidence="4">Large ribosomal subunit protein uL11m</fullName>
    </recommendedName>
</protein>
<keyword evidence="3 5" id="KW-0687">Ribonucleoprotein</keyword>
<dbReference type="SUPFAM" id="SSF54747">
    <property type="entry name" value="Ribosomal L11/L12e N-terminal domain"/>
    <property type="match status" value="1"/>
</dbReference>
<comment type="similarity">
    <text evidence="1 5">Belongs to the universal ribosomal protein uL11 family.</text>
</comment>
<dbReference type="PANTHER" id="PTHR11661">
    <property type="entry name" value="60S RIBOSOMAL PROTEIN L12"/>
    <property type="match status" value="1"/>
</dbReference>
<dbReference type="InterPro" id="IPR000911">
    <property type="entry name" value="Ribosomal_uL11"/>
</dbReference>
<dbReference type="GO" id="GO:0006412">
    <property type="term" value="P:translation"/>
    <property type="evidence" value="ECO:0007669"/>
    <property type="project" value="InterPro"/>
</dbReference>
<evidence type="ECO:0000256" key="1">
    <source>
        <dbReference type="ARBA" id="ARBA00010537"/>
    </source>
</evidence>
<gene>
    <name evidence="8" type="ORF">g.22423</name>
</gene>
<dbReference type="InterPro" id="IPR020783">
    <property type="entry name" value="Ribosomal_uL11_C"/>
</dbReference>
<dbReference type="Gene3D" id="3.30.1550.10">
    <property type="entry name" value="Ribosomal protein L11/L12, N-terminal domain"/>
    <property type="match status" value="1"/>
</dbReference>
<evidence type="ECO:0000259" key="6">
    <source>
        <dbReference type="Pfam" id="PF00298"/>
    </source>
</evidence>
<dbReference type="InterPro" id="IPR020784">
    <property type="entry name" value="Ribosomal_uL11_N"/>
</dbReference>
<evidence type="ECO:0000256" key="5">
    <source>
        <dbReference type="RuleBase" id="RU003978"/>
    </source>
</evidence>
<name>A0A1D2A391_AUXPR</name>
<evidence type="ECO:0000256" key="4">
    <source>
        <dbReference type="ARBA" id="ARBA00040104"/>
    </source>
</evidence>
<evidence type="ECO:0000313" key="8">
    <source>
        <dbReference type="EMBL" id="JAT73455.1"/>
    </source>
</evidence>
<dbReference type="FunFam" id="1.10.10.250:FF:000003">
    <property type="entry name" value="Mitochondrial ribosomal protein L11"/>
    <property type="match status" value="1"/>
</dbReference>
<feature type="domain" description="Large ribosomal subunit protein uL11 N-terminal" evidence="7">
    <location>
        <begin position="62"/>
        <end position="106"/>
    </location>
</feature>
<keyword evidence="2 5" id="KW-0689">Ribosomal protein</keyword>
<dbReference type="GO" id="GO:0005762">
    <property type="term" value="C:mitochondrial large ribosomal subunit"/>
    <property type="evidence" value="ECO:0007669"/>
    <property type="project" value="TreeGrafter"/>
</dbReference>
<organism evidence="8">
    <name type="scientific">Auxenochlorella protothecoides</name>
    <name type="common">Green microalga</name>
    <name type="synonym">Chlorella protothecoides</name>
    <dbReference type="NCBI Taxonomy" id="3075"/>
    <lineage>
        <taxon>Eukaryota</taxon>
        <taxon>Viridiplantae</taxon>
        <taxon>Chlorophyta</taxon>
        <taxon>core chlorophytes</taxon>
        <taxon>Trebouxiophyceae</taxon>
        <taxon>Chlorellales</taxon>
        <taxon>Chlorellaceae</taxon>
        <taxon>Auxenochlorella</taxon>
    </lineage>
</organism>
<dbReference type="PANTHER" id="PTHR11661:SF1">
    <property type="entry name" value="LARGE RIBOSOMAL SUBUNIT PROTEIN UL11M"/>
    <property type="match status" value="1"/>
</dbReference>
<feature type="non-terminal residue" evidence="8">
    <location>
        <position position="1"/>
    </location>
</feature>
<dbReference type="Gene3D" id="1.10.10.250">
    <property type="entry name" value="Ribosomal protein L11, C-terminal domain"/>
    <property type="match status" value="1"/>
</dbReference>
<dbReference type="InterPro" id="IPR036769">
    <property type="entry name" value="Ribosomal_uL11_C_sf"/>
</dbReference>
<dbReference type="HAMAP" id="MF_00736">
    <property type="entry name" value="Ribosomal_uL11"/>
    <property type="match status" value="1"/>
</dbReference>
<accession>A0A1D2A391</accession>
<dbReference type="EMBL" id="GDKF01005167">
    <property type="protein sequence ID" value="JAT73455.1"/>
    <property type="molecule type" value="Transcribed_RNA"/>
</dbReference>
<dbReference type="InterPro" id="IPR036796">
    <property type="entry name" value="Ribosomal_uL11_N_sf"/>
</dbReference>
<reference evidence="8" key="1">
    <citation type="submission" date="2015-08" db="EMBL/GenBank/DDBJ databases">
        <authorList>
            <person name="Babu N.S."/>
            <person name="Beckwith C.J."/>
            <person name="Beseler K.G."/>
            <person name="Brison A."/>
            <person name="Carone J.V."/>
            <person name="Caskin T.P."/>
            <person name="Diamond M."/>
            <person name="Durham M.E."/>
            <person name="Foxe J.M."/>
            <person name="Go M."/>
            <person name="Henderson B.A."/>
            <person name="Jones I.B."/>
            <person name="McGettigan J.A."/>
            <person name="Micheletti S.J."/>
            <person name="Nasrallah M.E."/>
            <person name="Ortiz D."/>
            <person name="Piller C.R."/>
            <person name="Privatt S.R."/>
            <person name="Schneider S.L."/>
            <person name="Sharp S."/>
            <person name="Smith T.C."/>
            <person name="Stanton J.D."/>
            <person name="Ullery H.E."/>
            <person name="Wilson R.J."/>
            <person name="Serrano M.G."/>
            <person name="Buck G."/>
            <person name="Lee V."/>
            <person name="Wang Y."/>
            <person name="Carvalho R."/>
            <person name="Voegtly L."/>
            <person name="Shi R."/>
            <person name="Duckworth R."/>
            <person name="Johnson A."/>
            <person name="Loviza R."/>
            <person name="Walstead R."/>
            <person name="Shah Z."/>
            <person name="Kiflezghi M."/>
            <person name="Wade K."/>
            <person name="Ball S.L."/>
            <person name="Bradley K.W."/>
            <person name="Asai D.J."/>
            <person name="Bowman C.A."/>
            <person name="Russell D.A."/>
            <person name="Pope W.H."/>
            <person name="Jacobs-Sera D."/>
            <person name="Hendrix R.W."/>
            <person name="Hatfull G.F."/>
        </authorList>
    </citation>
    <scope>NUCLEOTIDE SEQUENCE</scope>
</reference>
<dbReference type="GO" id="GO:0003735">
    <property type="term" value="F:structural constituent of ribosome"/>
    <property type="evidence" value="ECO:0007669"/>
    <property type="project" value="InterPro"/>
</dbReference>
<dbReference type="CDD" id="cd00349">
    <property type="entry name" value="Ribosomal_L11"/>
    <property type="match status" value="1"/>
</dbReference>
<dbReference type="GO" id="GO:0070180">
    <property type="term" value="F:large ribosomal subunit rRNA binding"/>
    <property type="evidence" value="ECO:0007669"/>
    <property type="project" value="TreeGrafter"/>
</dbReference>
<evidence type="ECO:0000256" key="2">
    <source>
        <dbReference type="ARBA" id="ARBA00022980"/>
    </source>
</evidence>
<proteinExistence type="inferred from homology"/>
<dbReference type="SUPFAM" id="SSF46906">
    <property type="entry name" value="Ribosomal protein L11, C-terminal domain"/>
    <property type="match status" value="1"/>
</dbReference>
<dbReference type="AlphaFoldDB" id="A0A1D2A391"/>
<evidence type="ECO:0000256" key="3">
    <source>
        <dbReference type="ARBA" id="ARBA00023274"/>
    </source>
</evidence>
<dbReference type="Pfam" id="PF00298">
    <property type="entry name" value="Ribosomal_L11"/>
    <property type="match status" value="1"/>
</dbReference>